<keyword evidence="1" id="KW-1133">Transmembrane helix</keyword>
<dbReference type="EnsemblMetazoa" id="CJA09084.1">
    <property type="protein sequence ID" value="CJA09084.1"/>
    <property type="gene ID" value="WBGene00128288"/>
</dbReference>
<proteinExistence type="predicted"/>
<keyword evidence="1" id="KW-0472">Membrane</keyword>
<accession>A0A8R1DQD7</accession>
<organism evidence="2 3">
    <name type="scientific">Caenorhabditis japonica</name>
    <dbReference type="NCBI Taxonomy" id="281687"/>
    <lineage>
        <taxon>Eukaryota</taxon>
        <taxon>Metazoa</taxon>
        <taxon>Ecdysozoa</taxon>
        <taxon>Nematoda</taxon>
        <taxon>Chromadorea</taxon>
        <taxon>Rhabditida</taxon>
        <taxon>Rhabditina</taxon>
        <taxon>Rhabditomorpha</taxon>
        <taxon>Rhabditoidea</taxon>
        <taxon>Rhabditidae</taxon>
        <taxon>Peloderinae</taxon>
        <taxon>Caenorhabditis</taxon>
    </lineage>
</organism>
<feature type="transmembrane region" description="Helical" evidence="1">
    <location>
        <begin position="179"/>
        <end position="199"/>
    </location>
</feature>
<evidence type="ECO:0000313" key="2">
    <source>
        <dbReference type="EnsemblMetazoa" id="CJA09084.1"/>
    </source>
</evidence>
<dbReference type="InterPro" id="IPR040128">
    <property type="entry name" value="T25E4.2-like"/>
</dbReference>
<dbReference type="SUPFAM" id="SSF53850">
    <property type="entry name" value="Periplasmic binding protein-like II"/>
    <property type="match status" value="1"/>
</dbReference>
<reference evidence="3" key="1">
    <citation type="submission" date="2010-08" db="EMBL/GenBank/DDBJ databases">
        <authorList>
            <consortium name="Caenorhabditis japonica Sequencing Consortium"/>
            <person name="Wilson R.K."/>
        </authorList>
    </citation>
    <scope>NUCLEOTIDE SEQUENCE [LARGE SCALE GENOMIC DNA]</scope>
    <source>
        <strain evidence="3">DF5081</strain>
    </source>
</reference>
<dbReference type="AlphaFoldDB" id="A0A8R1DQD7"/>
<dbReference type="Gene3D" id="3.40.190.10">
    <property type="entry name" value="Periplasmic binding protein-like II"/>
    <property type="match status" value="1"/>
</dbReference>
<keyword evidence="3" id="KW-1185">Reference proteome</keyword>
<name>A0A8R1DQD7_CAEJA</name>
<evidence type="ECO:0000313" key="3">
    <source>
        <dbReference type="Proteomes" id="UP000005237"/>
    </source>
</evidence>
<keyword evidence="1" id="KW-0812">Transmembrane</keyword>
<dbReference type="Proteomes" id="UP000005237">
    <property type="component" value="Unassembled WGS sequence"/>
</dbReference>
<reference evidence="2" key="2">
    <citation type="submission" date="2022-06" db="UniProtKB">
        <authorList>
            <consortium name="EnsemblMetazoa"/>
        </authorList>
    </citation>
    <scope>IDENTIFICATION</scope>
    <source>
        <strain evidence="2">DF5081</strain>
    </source>
</reference>
<dbReference type="PANTHER" id="PTHR22714">
    <property type="entry name" value="PROTEIN CBG02446-RELATED"/>
    <property type="match status" value="1"/>
</dbReference>
<protein>
    <submittedName>
        <fullName evidence="2">Uncharacterized protein</fullName>
    </submittedName>
</protein>
<dbReference type="PANTHER" id="PTHR22714:SF8">
    <property type="entry name" value="PROTEIN CBG02446"/>
    <property type="match status" value="1"/>
</dbReference>
<sequence length="323" mass="36744">MLPTAGFQNLRAVGYQDDVPYVALSNLCWSFSCPRPGAEVEFLQMTLQLMNSTGTIVQIDADIDQSISMVANGTADITLVSARQTLKRMQQVDFTTPIGFVYYGYLLKEIPEIAVADYIISIFYLDTLAILISLGVVIGSLVFLYTWIFDMRIRSLWDWIIITCQGIINQFQFKISSPICALVILAFWLWCCQVIITYYQAKLKSFLLLAHHRGTIFNTLDGVLEAVEHKGWTLVIQDRGYSPYLWCNIEQCARLDKLKSKTVLVGADEDLLRFLVQEKHVSFSAVASDLAQSDITYFDYHTKILFVRDKIMAPEYLAYAVNK</sequence>
<evidence type="ECO:0000256" key="1">
    <source>
        <dbReference type="SAM" id="Phobius"/>
    </source>
</evidence>
<feature type="transmembrane region" description="Helical" evidence="1">
    <location>
        <begin position="128"/>
        <end position="149"/>
    </location>
</feature>